<sequence length="133" mass="15672">MEIEKKYRELLRQQKMEKEEIERTQRMETLRQQSERELAEARQRAALMDLEAELEEQMEEQGEVDMSLVTQDQEDIPTGADQFTGDIPRPLLYEDFLFEDEPHPTMRNNSLNPDLSAKPLYPTPVITAQVQVY</sequence>
<comment type="caution">
    <text evidence="1">The sequence shown here is derived from an EMBL/GenBank/DDBJ whole genome shotgun (WGS) entry which is preliminary data.</text>
</comment>
<proteinExistence type="predicted"/>
<protein>
    <submittedName>
        <fullName evidence="1">Uncharacterized protein</fullName>
    </submittedName>
</protein>
<gene>
    <name evidence="1" type="ORF">PACLA_8A036463</name>
</gene>
<evidence type="ECO:0000313" key="2">
    <source>
        <dbReference type="Proteomes" id="UP001152795"/>
    </source>
</evidence>
<dbReference type="Proteomes" id="UP001152795">
    <property type="component" value="Unassembled WGS sequence"/>
</dbReference>
<reference evidence="1" key="1">
    <citation type="submission" date="2020-04" db="EMBL/GenBank/DDBJ databases">
        <authorList>
            <person name="Alioto T."/>
            <person name="Alioto T."/>
            <person name="Gomez Garrido J."/>
        </authorList>
    </citation>
    <scope>NUCLEOTIDE SEQUENCE</scope>
    <source>
        <strain evidence="1">A484AB</strain>
    </source>
</reference>
<dbReference type="EMBL" id="CACRXK020027532">
    <property type="protein sequence ID" value="CAB4040954.1"/>
    <property type="molecule type" value="Genomic_DNA"/>
</dbReference>
<keyword evidence="2" id="KW-1185">Reference proteome</keyword>
<accession>A0A6S7KDS6</accession>
<organism evidence="1 2">
    <name type="scientific">Paramuricea clavata</name>
    <name type="common">Red gorgonian</name>
    <name type="synonym">Violescent sea-whip</name>
    <dbReference type="NCBI Taxonomy" id="317549"/>
    <lineage>
        <taxon>Eukaryota</taxon>
        <taxon>Metazoa</taxon>
        <taxon>Cnidaria</taxon>
        <taxon>Anthozoa</taxon>
        <taxon>Octocorallia</taxon>
        <taxon>Malacalcyonacea</taxon>
        <taxon>Plexauridae</taxon>
        <taxon>Paramuricea</taxon>
    </lineage>
</organism>
<name>A0A6S7KDS6_PARCT</name>
<evidence type="ECO:0000313" key="1">
    <source>
        <dbReference type="EMBL" id="CAB4040954.1"/>
    </source>
</evidence>
<dbReference type="AlphaFoldDB" id="A0A6S7KDS6"/>